<comment type="caution">
    <text evidence="1">The sequence shown here is derived from an EMBL/GenBank/DDBJ whole genome shotgun (WGS) entry which is preliminary data.</text>
</comment>
<name>A0ACA9NWC8_9GLOM</name>
<gene>
    <name evidence="1" type="ORF">RPERSI_LOCUS9105</name>
</gene>
<keyword evidence="2" id="KW-1185">Reference proteome</keyword>
<dbReference type="Proteomes" id="UP000789920">
    <property type="component" value="Unassembled WGS sequence"/>
</dbReference>
<evidence type="ECO:0000313" key="1">
    <source>
        <dbReference type="EMBL" id="CAG8680786.1"/>
    </source>
</evidence>
<dbReference type="EMBL" id="CAJVQC010016909">
    <property type="protein sequence ID" value="CAG8680786.1"/>
    <property type="molecule type" value="Genomic_DNA"/>
</dbReference>
<proteinExistence type="predicted"/>
<accession>A0ACA9NWC8</accession>
<reference evidence="1" key="1">
    <citation type="submission" date="2021-06" db="EMBL/GenBank/DDBJ databases">
        <authorList>
            <person name="Kallberg Y."/>
            <person name="Tangrot J."/>
            <person name="Rosling A."/>
        </authorList>
    </citation>
    <scope>NUCLEOTIDE SEQUENCE</scope>
    <source>
        <strain evidence="1">MA461A</strain>
    </source>
</reference>
<feature type="non-terminal residue" evidence="1">
    <location>
        <position position="1"/>
    </location>
</feature>
<organism evidence="1 2">
    <name type="scientific">Racocetra persica</name>
    <dbReference type="NCBI Taxonomy" id="160502"/>
    <lineage>
        <taxon>Eukaryota</taxon>
        <taxon>Fungi</taxon>
        <taxon>Fungi incertae sedis</taxon>
        <taxon>Mucoromycota</taxon>
        <taxon>Glomeromycotina</taxon>
        <taxon>Glomeromycetes</taxon>
        <taxon>Diversisporales</taxon>
        <taxon>Gigasporaceae</taxon>
        <taxon>Racocetra</taxon>
    </lineage>
</organism>
<protein>
    <submittedName>
        <fullName evidence="1">22591_t:CDS:1</fullName>
    </submittedName>
</protein>
<sequence>QEVQSRGSVDSFSMGFNSVIADISQGNKRDDEAFTSSGYYCFGFFKSKRAMQEPSLKTASDIYRLVRILLEYADGLVFWEI</sequence>
<evidence type="ECO:0000313" key="2">
    <source>
        <dbReference type="Proteomes" id="UP000789920"/>
    </source>
</evidence>